<keyword evidence="3 4" id="KW-0687">Ribonucleoprotein</keyword>
<dbReference type="InterPro" id="IPR000754">
    <property type="entry name" value="Ribosomal_uS9"/>
</dbReference>
<dbReference type="SUPFAM" id="SSF54211">
    <property type="entry name" value="Ribosomal protein S5 domain 2-like"/>
    <property type="match status" value="1"/>
</dbReference>
<feature type="region of interest" description="Disordered" evidence="5">
    <location>
        <begin position="367"/>
        <end position="416"/>
    </location>
</feature>
<dbReference type="GO" id="GO:0015935">
    <property type="term" value="C:small ribosomal subunit"/>
    <property type="evidence" value="ECO:0007669"/>
    <property type="project" value="TreeGrafter"/>
</dbReference>
<dbReference type="InterPro" id="IPR020574">
    <property type="entry name" value="Ribosomal_uS9_CS"/>
</dbReference>
<dbReference type="GO" id="GO:0003723">
    <property type="term" value="F:RNA binding"/>
    <property type="evidence" value="ECO:0007669"/>
    <property type="project" value="TreeGrafter"/>
</dbReference>
<keyword evidence="2 4" id="KW-0689">Ribosomal protein</keyword>
<dbReference type="PROSITE" id="PS00360">
    <property type="entry name" value="RIBOSOMAL_S9"/>
    <property type="match status" value="1"/>
</dbReference>
<dbReference type="GO" id="GO:0006412">
    <property type="term" value="P:translation"/>
    <property type="evidence" value="ECO:0007669"/>
    <property type="project" value="InterPro"/>
</dbReference>
<feature type="compositionally biased region" description="Low complexity" evidence="5">
    <location>
        <begin position="33"/>
        <end position="51"/>
    </location>
</feature>
<feature type="region of interest" description="Disordered" evidence="5">
    <location>
        <begin position="427"/>
        <end position="446"/>
    </location>
</feature>
<dbReference type="STRING" id="691883.A0A058ZH16"/>
<evidence type="ECO:0000256" key="4">
    <source>
        <dbReference type="RuleBase" id="RU003815"/>
    </source>
</evidence>
<evidence type="ECO:0000256" key="3">
    <source>
        <dbReference type="ARBA" id="ARBA00023274"/>
    </source>
</evidence>
<dbReference type="RefSeq" id="XP_009492929.1">
    <property type="nucleotide sequence ID" value="XM_009494654.1"/>
</dbReference>
<gene>
    <name evidence="6" type="ORF">H696_00770</name>
</gene>
<evidence type="ECO:0000256" key="5">
    <source>
        <dbReference type="SAM" id="MobiDB-lite"/>
    </source>
</evidence>
<accession>A0A058ZH16</accession>
<dbReference type="InterPro" id="IPR014721">
    <property type="entry name" value="Ribsml_uS5_D2-typ_fold_subgr"/>
</dbReference>
<sequence>MLTMRTSLSRAFAHRSPTSPLLRGFSTAVTGGDSSSNEPPAPPASDAAEPPLDTTPPQEVATTDVPPETYSTFSDSLSQHLDSLQAANVQGSTGQRDTDILRYREPMARRLQKTASEAVASTYSELIDAPQLAGRELDDRQLRELTARALMALRDAGRLPPDAPAWLQEMTYDGHAGLRVAQFVSEKDRPLAGVIVPPAPDHNAPGPVLEFLADLLKQPHWAGAAEFELYVADAPALTDPFRNRLLVVPTFHTGLDYQVDDTGRKFQYRTFNYIAENGKMVTLKNIPVYLREENPSDRTMQVNNIISIDRDSVPTTGTFFKQPDWEAYADKTSNTVDRLINAVVPNPDSMVTYPHERSLINMMQQERPDIQNEDMDESAIKRDPRHRLPTLKKDSRTDRRKGGRGGRDGNNSDDDYNIIATDLAASAPEDPASANPHLHFGPGVDLTGIPEENLEGVVLPSGTGRLRADRMSTLGDPMARLAKGQHLHRAGNDIEAAIEMGRAAIGVGPDVDLVERSGSDDEDDEDDDDDDDGHDGHDFHGPGSRQGPSKSVQPHDLKGNRYDPVLEMVKQHPDVILSPHEKLSTMVEQLQADSADQIRHDPENRTLLAFLNSTEGTVNRFRSYEVVIGSPASTTFYSGNSRLLEFVAFLDDCISFMNDVRDTKRYLRNRPSIFNRSQPIETEAVSLRAYLSSVDTMRRKNAALARQIIRRRNDLEPFSSELSTMRMNDRYNQALSLIGELEASGLDGPRNFSQHTVKLSLDDIANGGAASKTPHRWVDAKFIEAVFGFTINEFHFGNIISRLTQLENLLKDVEGVDSIRNILNVFRKPVPPTTPPKTKSPDLEKGITSHGRHKRSRATVLLRPGEGLIWVNYRPLNEAFGHFGFTTKYFVDPFYFTNTLGMFDVMCNVRGGGLSSQAKACRLAISKALINLVPGARDVLKDQFAWSVSSFTRKERKKAGRAKARKSFTWVKR</sequence>
<dbReference type="AlphaFoldDB" id="A0A058ZH16"/>
<dbReference type="Pfam" id="PF00380">
    <property type="entry name" value="Ribosomal_S9"/>
    <property type="match status" value="1"/>
</dbReference>
<reference evidence="6" key="1">
    <citation type="submission" date="2013-04" db="EMBL/GenBank/DDBJ databases">
        <title>The Genome Sequence of Fonticula alba ATCC 38817.</title>
        <authorList>
            <consortium name="The Broad Institute Genomics Platform"/>
            <person name="Russ C."/>
            <person name="Cuomo C."/>
            <person name="Burger G."/>
            <person name="Gray M.W."/>
            <person name="Holland P.W.H."/>
            <person name="King N."/>
            <person name="Lang F.B.F."/>
            <person name="Roger A.J."/>
            <person name="Ruiz-Trillo I."/>
            <person name="Brown M."/>
            <person name="Walker B."/>
            <person name="Young S."/>
            <person name="Zeng Q."/>
            <person name="Gargeya S."/>
            <person name="Fitzgerald M."/>
            <person name="Haas B."/>
            <person name="Abouelleil A."/>
            <person name="Allen A.W."/>
            <person name="Alvarado L."/>
            <person name="Arachchi H.M."/>
            <person name="Berlin A.M."/>
            <person name="Chapman S.B."/>
            <person name="Gainer-Dewar J."/>
            <person name="Goldberg J."/>
            <person name="Griggs A."/>
            <person name="Gujja S."/>
            <person name="Hansen M."/>
            <person name="Howarth C."/>
            <person name="Imamovic A."/>
            <person name="Ireland A."/>
            <person name="Larimer J."/>
            <person name="McCowan C."/>
            <person name="Murphy C."/>
            <person name="Pearson M."/>
            <person name="Poon T.W."/>
            <person name="Priest M."/>
            <person name="Roberts A."/>
            <person name="Saif S."/>
            <person name="Shea T."/>
            <person name="Sisk P."/>
            <person name="Sykes S."/>
            <person name="Wortman J."/>
            <person name="Nusbaum C."/>
            <person name="Birren B."/>
        </authorList>
    </citation>
    <scope>NUCLEOTIDE SEQUENCE [LARGE SCALE GENOMIC DNA]</scope>
    <source>
        <strain evidence="6">ATCC 38817</strain>
    </source>
</reference>
<evidence type="ECO:0008006" key="8">
    <source>
        <dbReference type="Google" id="ProtNLM"/>
    </source>
</evidence>
<dbReference type="InterPro" id="IPR020568">
    <property type="entry name" value="Ribosomal_Su5_D2-typ_SF"/>
</dbReference>
<dbReference type="GeneID" id="20525495"/>
<keyword evidence="7" id="KW-1185">Reference proteome</keyword>
<feature type="region of interest" description="Disordered" evidence="5">
    <location>
        <begin position="1"/>
        <end position="74"/>
    </location>
</feature>
<organism evidence="6">
    <name type="scientific">Fonticula alba</name>
    <name type="common">Slime mold</name>
    <dbReference type="NCBI Taxonomy" id="691883"/>
    <lineage>
        <taxon>Eukaryota</taxon>
        <taxon>Rotosphaerida</taxon>
        <taxon>Fonticulaceae</taxon>
        <taxon>Fonticula</taxon>
    </lineage>
</organism>
<dbReference type="PANTHER" id="PTHR21569:SF1">
    <property type="entry name" value="SMALL RIBOSOMAL SUBUNIT PROTEIN US9M"/>
    <property type="match status" value="1"/>
</dbReference>
<feature type="region of interest" description="Disordered" evidence="5">
    <location>
        <begin position="508"/>
        <end position="559"/>
    </location>
</feature>
<dbReference type="GO" id="GO:0003735">
    <property type="term" value="F:structural constituent of ribosome"/>
    <property type="evidence" value="ECO:0007669"/>
    <property type="project" value="InterPro"/>
</dbReference>
<evidence type="ECO:0000256" key="2">
    <source>
        <dbReference type="ARBA" id="ARBA00022980"/>
    </source>
</evidence>
<evidence type="ECO:0000313" key="6">
    <source>
        <dbReference type="EMBL" id="KCV73228.1"/>
    </source>
</evidence>
<dbReference type="Gene3D" id="3.30.230.10">
    <property type="match status" value="1"/>
</dbReference>
<dbReference type="eggNOG" id="KOG1697">
    <property type="taxonomic scope" value="Eukaryota"/>
</dbReference>
<feature type="region of interest" description="Disordered" evidence="5">
    <location>
        <begin position="830"/>
        <end position="849"/>
    </location>
</feature>
<comment type="similarity">
    <text evidence="1 4">Belongs to the universal ribosomal protein uS9 family.</text>
</comment>
<proteinExistence type="inferred from homology"/>
<evidence type="ECO:0000256" key="1">
    <source>
        <dbReference type="ARBA" id="ARBA00005251"/>
    </source>
</evidence>
<evidence type="ECO:0000313" key="7">
    <source>
        <dbReference type="Proteomes" id="UP000030693"/>
    </source>
</evidence>
<dbReference type="EMBL" id="KB932201">
    <property type="protein sequence ID" value="KCV73228.1"/>
    <property type="molecule type" value="Genomic_DNA"/>
</dbReference>
<name>A0A058ZH16_FONAL</name>
<feature type="compositionally biased region" description="Acidic residues" evidence="5">
    <location>
        <begin position="520"/>
        <end position="533"/>
    </location>
</feature>
<dbReference type="PANTHER" id="PTHR21569">
    <property type="entry name" value="RIBOSOMAL PROTEIN S9"/>
    <property type="match status" value="1"/>
</dbReference>
<protein>
    <recommendedName>
        <fullName evidence="8">30S ribosomal protein S9</fullName>
    </recommendedName>
</protein>
<dbReference type="Proteomes" id="UP000030693">
    <property type="component" value="Unassembled WGS sequence"/>
</dbReference>
<dbReference type="OrthoDB" id="10254627at2759"/>